<protein>
    <recommendedName>
        <fullName evidence="4">Heavy-metal-associated domain-containing protein</fullName>
    </recommendedName>
</protein>
<dbReference type="Proteomes" id="UP000316008">
    <property type="component" value="Unassembled WGS sequence"/>
</dbReference>
<keyword evidence="3" id="KW-1185">Reference proteome</keyword>
<evidence type="ECO:0000256" key="1">
    <source>
        <dbReference type="SAM" id="SignalP"/>
    </source>
</evidence>
<gene>
    <name evidence="2" type="ORF">FO442_08815</name>
</gene>
<dbReference type="RefSeq" id="WP_144332793.1">
    <property type="nucleotide sequence ID" value="NZ_VLPL01000003.1"/>
</dbReference>
<dbReference type="EMBL" id="VLPL01000003">
    <property type="protein sequence ID" value="TSJ45838.1"/>
    <property type="molecule type" value="Genomic_DNA"/>
</dbReference>
<reference evidence="2 3" key="1">
    <citation type="submission" date="2019-07" db="EMBL/GenBank/DDBJ databases">
        <authorList>
            <person name="Huq M.A."/>
        </authorList>
    </citation>
    <scope>NUCLEOTIDE SEQUENCE [LARGE SCALE GENOMIC DNA]</scope>
    <source>
        <strain evidence="2 3">MAH-3</strain>
    </source>
</reference>
<dbReference type="AlphaFoldDB" id="A0A556N1A8"/>
<sequence>MNKHFINCLNFTAAFFLFSAITAYGQQSETHEDHVYANPNISGVGSSTIIYHLKSPLETTVLAELENYMESLNAITQVDINGLDISIQFKGATTNQMIFPFIQRMEMLYIYRNPKSR</sequence>
<feature type="signal peptide" evidence="1">
    <location>
        <begin position="1"/>
        <end position="25"/>
    </location>
</feature>
<accession>A0A556N1A8</accession>
<feature type="chain" id="PRO_5022081610" description="Heavy-metal-associated domain-containing protein" evidence="1">
    <location>
        <begin position="26"/>
        <end position="117"/>
    </location>
</feature>
<keyword evidence="1" id="KW-0732">Signal</keyword>
<name>A0A556N1A8_9FLAO</name>
<proteinExistence type="predicted"/>
<comment type="caution">
    <text evidence="2">The sequence shown here is derived from an EMBL/GenBank/DDBJ whole genome shotgun (WGS) entry which is preliminary data.</text>
</comment>
<evidence type="ECO:0000313" key="2">
    <source>
        <dbReference type="EMBL" id="TSJ45838.1"/>
    </source>
</evidence>
<organism evidence="2 3">
    <name type="scientific">Fluviicola chungangensis</name>
    <dbReference type="NCBI Taxonomy" id="2597671"/>
    <lineage>
        <taxon>Bacteria</taxon>
        <taxon>Pseudomonadati</taxon>
        <taxon>Bacteroidota</taxon>
        <taxon>Flavobacteriia</taxon>
        <taxon>Flavobacteriales</taxon>
        <taxon>Crocinitomicaceae</taxon>
        <taxon>Fluviicola</taxon>
    </lineage>
</organism>
<evidence type="ECO:0008006" key="4">
    <source>
        <dbReference type="Google" id="ProtNLM"/>
    </source>
</evidence>
<evidence type="ECO:0000313" key="3">
    <source>
        <dbReference type="Proteomes" id="UP000316008"/>
    </source>
</evidence>
<dbReference type="OrthoDB" id="9553551at2"/>